<organism evidence="4 5">
    <name type="scientific">Thiopseudomonas acetoxidans</name>
    <dbReference type="NCBI Taxonomy" id="3041622"/>
    <lineage>
        <taxon>Bacteria</taxon>
        <taxon>Pseudomonadati</taxon>
        <taxon>Pseudomonadota</taxon>
        <taxon>Gammaproteobacteria</taxon>
        <taxon>Pseudomonadales</taxon>
        <taxon>Pseudomonadaceae</taxon>
        <taxon>Thiopseudomonas</taxon>
    </lineage>
</organism>
<dbReference type="PROSITE" id="PS50110">
    <property type="entry name" value="RESPONSE_REGULATORY"/>
    <property type="match status" value="1"/>
</dbReference>
<dbReference type="RefSeq" id="WP_289409246.1">
    <property type="nucleotide sequence ID" value="NZ_JAUCDY010000001.1"/>
</dbReference>
<sequence length="121" mass="13339">MARILIVDDSPTEVYKLAAMLEKNGHQVYKAENGQDGVALARQEKPDAVLMDIVMPGLNGFQATRQLSRDPETAHIPVIIVTTKDQETDRVWGKRQGARDYLTKPVEEAVLVKTLNAVLAG</sequence>
<feature type="domain" description="Response regulatory" evidence="3">
    <location>
        <begin position="3"/>
        <end position="119"/>
    </location>
</feature>
<dbReference type="PANTHER" id="PTHR44591">
    <property type="entry name" value="STRESS RESPONSE REGULATOR PROTEIN 1"/>
    <property type="match status" value="1"/>
</dbReference>
<dbReference type="Proteomes" id="UP001241056">
    <property type="component" value="Unassembled WGS sequence"/>
</dbReference>
<protein>
    <submittedName>
        <fullName evidence="4">Twitching motility response regulator PilH</fullName>
    </submittedName>
</protein>
<evidence type="ECO:0000256" key="1">
    <source>
        <dbReference type="ARBA" id="ARBA00022553"/>
    </source>
</evidence>
<keyword evidence="1 2" id="KW-0597">Phosphoprotein</keyword>
<dbReference type="SMART" id="SM00448">
    <property type="entry name" value="REC"/>
    <property type="match status" value="1"/>
</dbReference>
<dbReference type="InterPro" id="IPR050595">
    <property type="entry name" value="Bact_response_regulator"/>
</dbReference>
<accession>A0ABT7SKH6</accession>
<dbReference type="SUPFAM" id="SSF52172">
    <property type="entry name" value="CheY-like"/>
    <property type="match status" value="1"/>
</dbReference>
<evidence type="ECO:0000313" key="4">
    <source>
        <dbReference type="EMBL" id="MDM7856692.1"/>
    </source>
</evidence>
<evidence type="ECO:0000313" key="5">
    <source>
        <dbReference type="Proteomes" id="UP001241056"/>
    </source>
</evidence>
<reference evidence="4 5" key="1">
    <citation type="submission" date="2023-06" db="EMBL/GenBank/DDBJ databases">
        <title>Thiopseudomonas sp. CY1220 draft genome sequence.</title>
        <authorList>
            <person name="Zhao G."/>
            <person name="An M."/>
        </authorList>
    </citation>
    <scope>NUCLEOTIDE SEQUENCE [LARGE SCALE GENOMIC DNA]</scope>
    <source>
        <strain evidence="4 5">CY1220</strain>
    </source>
</reference>
<keyword evidence="5" id="KW-1185">Reference proteome</keyword>
<name>A0ABT7SKH6_9GAMM</name>
<dbReference type="EMBL" id="JAUCDY010000001">
    <property type="protein sequence ID" value="MDM7856692.1"/>
    <property type="molecule type" value="Genomic_DNA"/>
</dbReference>
<gene>
    <name evidence="4" type="primary">pilH</name>
    <name evidence="4" type="ORF">QEZ41_00105</name>
</gene>
<comment type="caution">
    <text evidence="4">The sequence shown here is derived from an EMBL/GenBank/DDBJ whole genome shotgun (WGS) entry which is preliminary data.</text>
</comment>
<proteinExistence type="predicted"/>
<dbReference type="InterPro" id="IPR001789">
    <property type="entry name" value="Sig_transdc_resp-reg_receiver"/>
</dbReference>
<dbReference type="PANTHER" id="PTHR44591:SF20">
    <property type="entry name" value="PROTEIN PILH"/>
    <property type="match status" value="1"/>
</dbReference>
<evidence type="ECO:0000259" key="3">
    <source>
        <dbReference type="PROSITE" id="PS50110"/>
    </source>
</evidence>
<evidence type="ECO:0000256" key="2">
    <source>
        <dbReference type="PROSITE-ProRule" id="PRU00169"/>
    </source>
</evidence>
<dbReference type="Gene3D" id="3.40.50.2300">
    <property type="match status" value="1"/>
</dbReference>
<dbReference type="Pfam" id="PF00072">
    <property type="entry name" value="Response_reg"/>
    <property type="match status" value="1"/>
</dbReference>
<dbReference type="InterPro" id="IPR011006">
    <property type="entry name" value="CheY-like_superfamily"/>
</dbReference>
<feature type="modified residue" description="4-aspartylphosphate" evidence="2">
    <location>
        <position position="52"/>
    </location>
</feature>